<keyword evidence="1" id="KW-0472">Membrane</keyword>
<proteinExistence type="predicted"/>
<dbReference type="GeneID" id="94843657"/>
<name>A0A1J4JRM9_9EUKA</name>
<dbReference type="EMBL" id="MLAK01000968">
    <property type="protein sequence ID" value="OHT00180.1"/>
    <property type="molecule type" value="Genomic_DNA"/>
</dbReference>
<keyword evidence="3" id="KW-1185">Reference proteome</keyword>
<keyword evidence="1" id="KW-1133">Transmembrane helix</keyword>
<organism evidence="2 3">
    <name type="scientific">Tritrichomonas foetus</name>
    <dbReference type="NCBI Taxonomy" id="1144522"/>
    <lineage>
        <taxon>Eukaryota</taxon>
        <taxon>Metamonada</taxon>
        <taxon>Parabasalia</taxon>
        <taxon>Tritrichomonadida</taxon>
        <taxon>Tritrichomonadidae</taxon>
        <taxon>Tritrichomonas</taxon>
    </lineage>
</organism>
<dbReference type="AlphaFoldDB" id="A0A1J4JRM9"/>
<dbReference type="VEuPathDB" id="TrichDB:TRFO_33209"/>
<feature type="transmembrane region" description="Helical" evidence="1">
    <location>
        <begin position="79"/>
        <end position="103"/>
    </location>
</feature>
<evidence type="ECO:0000313" key="3">
    <source>
        <dbReference type="Proteomes" id="UP000179807"/>
    </source>
</evidence>
<keyword evidence="1" id="KW-0812">Transmembrane</keyword>
<gene>
    <name evidence="2" type="ORF">TRFO_33209</name>
</gene>
<accession>A0A1J4JRM9</accession>
<evidence type="ECO:0008006" key="4">
    <source>
        <dbReference type="Google" id="ProtNLM"/>
    </source>
</evidence>
<protein>
    <recommendedName>
        <fullName evidence="4">IPT/TIG domain-containing protein</fullName>
    </recommendedName>
</protein>
<reference evidence="2" key="1">
    <citation type="submission" date="2016-10" db="EMBL/GenBank/DDBJ databases">
        <authorList>
            <person name="Benchimol M."/>
            <person name="Almeida L.G."/>
            <person name="Vasconcelos A.T."/>
            <person name="Perreira-Neves A."/>
            <person name="Rosa I.A."/>
            <person name="Tasca T."/>
            <person name="Bogo M.R."/>
            <person name="de Souza W."/>
        </authorList>
    </citation>
    <scope>NUCLEOTIDE SEQUENCE [LARGE SCALE GENOMIC DNA]</scope>
    <source>
        <strain evidence="2">K</strain>
    </source>
</reference>
<evidence type="ECO:0000256" key="1">
    <source>
        <dbReference type="SAM" id="Phobius"/>
    </source>
</evidence>
<dbReference type="RefSeq" id="XP_068353316.1">
    <property type="nucleotide sequence ID" value="XM_068508953.1"/>
</dbReference>
<comment type="caution">
    <text evidence="2">The sequence shown here is derived from an EMBL/GenBank/DDBJ whole genome shotgun (WGS) entry which is preliminary data.</text>
</comment>
<sequence length="145" mass="16266">MNSRGDEKVEILLNTTLDGPAFIKFGNKIVTGRHSKKDLVLKVYTPRLPEGEIPVYVSMDKVKWCEPMMVIVIINDGDLPWIFVGCAGLSIIVVSLIVSKLICGKRAVPKRKKPSKKFNDDPFGFIAPSIRSNEIHKRTKFTPDL</sequence>
<dbReference type="Proteomes" id="UP000179807">
    <property type="component" value="Unassembled WGS sequence"/>
</dbReference>
<evidence type="ECO:0000313" key="2">
    <source>
        <dbReference type="EMBL" id="OHT00180.1"/>
    </source>
</evidence>